<dbReference type="SUPFAM" id="SSF90229">
    <property type="entry name" value="CCCH zinc finger"/>
    <property type="match status" value="1"/>
</dbReference>
<keyword evidence="3 4" id="KW-0862">Zinc</keyword>
<reference evidence="8" key="1">
    <citation type="submission" date="2018-11" db="EMBL/GenBank/DDBJ databases">
        <title>Myxobolus squamalis genome and transcriptome.</title>
        <authorList>
            <person name="Yahalomi D."/>
            <person name="Atkinson S.D."/>
            <person name="Neuhof M."/>
            <person name="Chang E.S."/>
            <person name="Philippe H."/>
            <person name="Cartwright P."/>
            <person name="Bartholomew J.L."/>
            <person name="Huchon D."/>
        </authorList>
    </citation>
    <scope>NUCLEOTIDE SEQUENCE</scope>
    <source>
        <strain evidence="8">71B08</strain>
        <tissue evidence="8">Whole</tissue>
    </source>
</reference>
<dbReference type="EMBL" id="GHBR01000061">
    <property type="protein sequence ID" value="NDJ95669.1"/>
    <property type="molecule type" value="Transcribed_RNA"/>
</dbReference>
<dbReference type="Gene3D" id="4.10.1000.10">
    <property type="entry name" value="Zinc finger, CCCH-type"/>
    <property type="match status" value="1"/>
</dbReference>
<dbReference type="SMART" id="SM00356">
    <property type="entry name" value="ZnF_C3H1"/>
    <property type="match status" value="1"/>
</dbReference>
<dbReference type="CDD" id="cd16539">
    <property type="entry name" value="RING-HC_RNF113A_B"/>
    <property type="match status" value="1"/>
</dbReference>
<dbReference type="PANTHER" id="PTHR12930:SF0">
    <property type="entry name" value="RING FINGER PROTEIN 113B"/>
    <property type="match status" value="1"/>
</dbReference>
<evidence type="ECO:0000256" key="5">
    <source>
        <dbReference type="SAM" id="MobiDB-lite"/>
    </source>
</evidence>
<evidence type="ECO:0000313" key="8">
    <source>
        <dbReference type="EMBL" id="NDJ95669.1"/>
    </source>
</evidence>
<dbReference type="InterPro" id="IPR036855">
    <property type="entry name" value="Znf_CCCH_sf"/>
</dbReference>
<evidence type="ECO:0000256" key="2">
    <source>
        <dbReference type="ARBA" id="ARBA00022771"/>
    </source>
</evidence>
<feature type="compositionally biased region" description="Basic and acidic residues" evidence="5">
    <location>
        <begin position="105"/>
        <end position="122"/>
    </location>
</feature>
<dbReference type="GO" id="GO:0034247">
    <property type="term" value="P:snoRNA splicing"/>
    <property type="evidence" value="ECO:0007669"/>
    <property type="project" value="TreeGrafter"/>
</dbReference>
<dbReference type="GO" id="GO:0005684">
    <property type="term" value="C:U2-type spliceosomal complex"/>
    <property type="evidence" value="ECO:0007669"/>
    <property type="project" value="TreeGrafter"/>
</dbReference>
<dbReference type="PROSITE" id="PS50103">
    <property type="entry name" value="ZF_C3H1"/>
    <property type="match status" value="1"/>
</dbReference>
<evidence type="ECO:0000256" key="1">
    <source>
        <dbReference type="ARBA" id="ARBA00022723"/>
    </source>
</evidence>
<feature type="region of interest" description="Disordered" evidence="5">
    <location>
        <begin position="105"/>
        <end position="124"/>
    </location>
</feature>
<dbReference type="SMART" id="SM00184">
    <property type="entry name" value="RING"/>
    <property type="match status" value="1"/>
</dbReference>
<dbReference type="InterPro" id="IPR039971">
    <property type="entry name" value="CWC24-like"/>
</dbReference>
<dbReference type="InterPro" id="IPR001841">
    <property type="entry name" value="Znf_RING"/>
</dbReference>
<proteinExistence type="predicted"/>
<name>A0A6B2G2H7_MYXSQ</name>
<feature type="domain" description="RING-type" evidence="6">
    <location>
        <begin position="259"/>
        <end position="296"/>
    </location>
</feature>
<sequence length="343" mass="39410">MFRYHFKQKLKTCACKNLNKMDHNKIEITKFEFKKKKRNINLRMKNKVESALEADDTQSSVVKLIRPNKKHKCIKTQFNAKKNEGSDEFDHSLQKGHVVDYRSQDTIERDRGTKSSEIDTSHNQDAQAIFERQLEQNKDVDEKNEGVYRGKTGYAQYLEKQDSTRGKASSNLVRQGPYRAAANIRVTTRWDYQQDLCKDYKDTGFCGFGDSCKFVHDRTDYKAGWELDRDYEAGLLEKQDENKFEIKSSSDEENAPSICQICENILNNPVKTKCSHYFCEACALSNFRNNPKCFVCGANTCGIFVNDKIAQTSLTNFGNEGKIINEVVDIDYTNSDSTTSLTD</sequence>
<dbReference type="SUPFAM" id="SSF57850">
    <property type="entry name" value="RING/U-box"/>
    <property type="match status" value="1"/>
</dbReference>
<evidence type="ECO:0000256" key="3">
    <source>
        <dbReference type="ARBA" id="ARBA00022833"/>
    </source>
</evidence>
<organism evidence="8">
    <name type="scientific">Myxobolus squamalis</name>
    <name type="common">Myxosporean</name>
    <dbReference type="NCBI Taxonomy" id="59785"/>
    <lineage>
        <taxon>Eukaryota</taxon>
        <taxon>Metazoa</taxon>
        <taxon>Cnidaria</taxon>
        <taxon>Myxozoa</taxon>
        <taxon>Myxosporea</taxon>
        <taxon>Bivalvulida</taxon>
        <taxon>Platysporina</taxon>
        <taxon>Myxobolidae</taxon>
        <taxon>Myxobolus</taxon>
    </lineage>
</organism>
<evidence type="ECO:0000259" key="7">
    <source>
        <dbReference type="PROSITE" id="PS50103"/>
    </source>
</evidence>
<accession>A0A6B2G2H7</accession>
<feature type="zinc finger region" description="C3H1-type" evidence="4">
    <location>
        <begin position="191"/>
        <end position="219"/>
    </location>
</feature>
<dbReference type="PANTHER" id="PTHR12930">
    <property type="entry name" value="ZINC FINGER PROTEIN 183"/>
    <property type="match status" value="1"/>
</dbReference>
<dbReference type="InterPro" id="IPR013083">
    <property type="entry name" value="Znf_RING/FYVE/PHD"/>
</dbReference>
<dbReference type="Pfam" id="PF00642">
    <property type="entry name" value="zf-CCCH"/>
    <property type="match status" value="1"/>
</dbReference>
<evidence type="ECO:0000259" key="6">
    <source>
        <dbReference type="PROSITE" id="PS50089"/>
    </source>
</evidence>
<dbReference type="GO" id="GO:0008270">
    <property type="term" value="F:zinc ion binding"/>
    <property type="evidence" value="ECO:0007669"/>
    <property type="project" value="UniProtKB-KW"/>
</dbReference>
<dbReference type="PROSITE" id="PS00518">
    <property type="entry name" value="ZF_RING_1"/>
    <property type="match status" value="1"/>
</dbReference>
<dbReference type="Gene3D" id="3.30.40.10">
    <property type="entry name" value="Zinc/RING finger domain, C3HC4 (zinc finger)"/>
    <property type="match status" value="1"/>
</dbReference>
<dbReference type="PROSITE" id="PS50089">
    <property type="entry name" value="ZF_RING_2"/>
    <property type="match status" value="1"/>
</dbReference>
<keyword evidence="2 4" id="KW-0863">Zinc-finger</keyword>
<dbReference type="InterPro" id="IPR017907">
    <property type="entry name" value="Znf_RING_CS"/>
</dbReference>
<dbReference type="AlphaFoldDB" id="A0A6B2G2H7"/>
<keyword evidence="1 4" id="KW-0479">Metal-binding</keyword>
<protein>
    <submittedName>
        <fullName evidence="8">E3 ubiquitin-protein ligase RNF113A (Trinotate prediction)</fullName>
    </submittedName>
</protein>
<feature type="domain" description="C3H1-type" evidence="7">
    <location>
        <begin position="191"/>
        <end position="219"/>
    </location>
</feature>
<dbReference type="Pfam" id="PF13923">
    <property type="entry name" value="zf-C3HC4_2"/>
    <property type="match status" value="1"/>
</dbReference>
<dbReference type="InterPro" id="IPR000571">
    <property type="entry name" value="Znf_CCCH"/>
</dbReference>
<evidence type="ECO:0000256" key="4">
    <source>
        <dbReference type="PROSITE-ProRule" id="PRU00723"/>
    </source>
</evidence>